<evidence type="ECO:0000313" key="1">
    <source>
        <dbReference type="EMBL" id="MFC4740368.1"/>
    </source>
</evidence>
<sequence>MKNLIYIITIFLIISCSKKGEPKTVTENKTEELIVVDTLEVFSDSKSFGQKHNNKIEVYKIGTRENTIAKVYLYEKDQLYWKLKDSLILEAERINDLDTEIKDFNNDGFKDIIFTTGMAARGGNVVQTLILYSPKNKSLNWIKNSERFPNLMFNEKLNCIDACVLTGGQTTYFLKIENDSLKEFASVEQRDGKIIAEVVDVNGKWKEIETIKDSPDAFDRFINFRPIEKRK</sequence>
<evidence type="ECO:0008006" key="3">
    <source>
        <dbReference type="Google" id="ProtNLM"/>
    </source>
</evidence>
<name>A0ABV9P4S4_9FLAO</name>
<accession>A0ABV9P4S4</accession>
<protein>
    <recommendedName>
        <fullName evidence="3">VCBS repeat-containing protein</fullName>
    </recommendedName>
</protein>
<keyword evidence="2" id="KW-1185">Reference proteome</keyword>
<dbReference type="RefSeq" id="WP_379741597.1">
    <property type="nucleotide sequence ID" value="NZ_JBHSGW010000025.1"/>
</dbReference>
<evidence type="ECO:0000313" key="2">
    <source>
        <dbReference type="Proteomes" id="UP001595885"/>
    </source>
</evidence>
<comment type="caution">
    <text evidence="1">The sequence shown here is derived from an EMBL/GenBank/DDBJ whole genome shotgun (WGS) entry which is preliminary data.</text>
</comment>
<dbReference type="Proteomes" id="UP001595885">
    <property type="component" value="Unassembled WGS sequence"/>
</dbReference>
<organism evidence="1 2">
    <name type="scientific">Flavobacterium ponti</name>
    <dbReference type="NCBI Taxonomy" id="665133"/>
    <lineage>
        <taxon>Bacteria</taxon>
        <taxon>Pseudomonadati</taxon>
        <taxon>Bacteroidota</taxon>
        <taxon>Flavobacteriia</taxon>
        <taxon>Flavobacteriales</taxon>
        <taxon>Flavobacteriaceae</taxon>
        <taxon>Flavobacterium</taxon>
    </lineage>
</organism>
<reference evidence="2" key="1">
    <citation type="journal article" date="2019" name="Int. J. Syst. Evol. Microbiol.">
        <title>The Global Catalogue of Microorganisms (GCM) 10K type strain sequencing project: providing services to taxonomists for standard genome sequencing and annotation.</title>
        <authorList>
            <consortium name="The Broad Institute Genomics Platform"/>
            <consortium name="The Broad Institute Genome Sequencing Center for Infectious Disease"/>
            <person name="Wu L."/>
            <person name="Ma J."/>
        </authorList>
    </citation>
    <scope>NUCLEOTIDE SEQUENCE [LARGE SCALE GENOMIC DNA]</scope>
    <source>
        <strain evidence="2">CCUG 50349</strain>
    </source>
</reference>
<dbReference type="EMBL" id="JBHSGW010000025">
    <property type="protein sequence ID" value="MFC4740368.1"/>
    <property type="molecule type" value="Genomic_DNA"/>
</dbReference>
<proteinExistence type="predicted"/>
<dbReference type="PROSITE" id="PS51257">
    <property type="entry name" value="PROKAR_LIPOPROTEIN"/>
    <property type="match status" value="1"/>
</dbReference>
<gene>
    <name evidence="1" type="ORF">ACFO3U_10220</name>
</gene>